<sequence length="549" mass="60434">MRKDENMKKIIATAVIVVAIGVAPYITGKIVQQRIEHKVALLNAKLEPFSHQKETIKLEYNAGWFSSSAKTTIGKVVIDHTITHGPYCTFGIASINSKFELPKKADDVLNKLFDGKDPYTIITKVNFLNTTEFTVTSPNIGQKAIPDEPNGSITWEGLNYSALISKNTVYSSFSMPKLVLGEKGVFDFSIENIKSQGTADRLLDKDLNINLPEKFNINGSASIDKITLKDLKGGATELEINKASSQVASTKDNSYTSDLTIDNIKVTADKGSLSTGKINLNASSKDPLWVLRDNLVDANWSSLSTASINNIVVNVMQTKALLDFNYKQQITDNKTTIDYSELYGATNINLQIPNYENLANTAEFGYTINGLPKKELSTVVEGYINQFIVALNSINDSSNEAFNAYIQSSKALQKNSKLFAIATLQGTPSFTVDAKTTGDKGNASFDFKAALTKPDNSTSNIQALIMQAQSRTSTSLSVSIAEPLIDAAAKTKGMLDDDLLQFKQNLIDRLHFINNNGNYTLNIEFKDGMFYVNGQLDPDFLQNYSRNFR</sequence>
<keyword evidence="2" id="KW-1185">Reference proteome</keyword>
<name>A0A3S9XFY6_9GAMM</name>
<dbReference type="Proteomes" id="UP000273143">
    <property type="component" value="Chromosome"/>
</dbReference>
<dbReference type="KEGG" id="emo:DM558_11375"/>
<gene>
    <name evidence="1" type="ORF">DM558_11375</name>
</gene>
<evidence type="ECO:0000313" key="1">
    <source>
        <dbReference type="EMBL" id="AZS51333.1"/>
    </source>
</evidence>
<protein>
    <submittedName>
        <fullName evidence="1">DUF945 family protein</fullName>
    </submittedName>
</protein>
<dbReference type="Pfam" id="PF06097">
    <property type="entry name" value="DUF945"/>
    <property type="match status" value="1"/>
</dbReference>
<dbReference type="InterPro" id="IPR010352">
    <property type="entry name" value="DUF945"/>
</dbReference>
<dbReference type="EMBL" id="CP029822">
    <property type="protein sequence ID" value="AZS51333.1"/>
    <property type="molecule type" value="Genomic_DNA"/>
</dbReference>
<accession>A0A3S9XFY6</accession>
<dbReference type="AlphaFoldDB" id="A0A3S9XFY6"/>
<organism evidence="1 2">
    <name type="scientific">Entomomonas moraniae</name>
    <dbReference type="NCBI Taxonomy" id="2213226"/>
    <lineage>
        <taxon>Bacteria</taxon>
        <taxon>Pseudomonadati</taxon>
        <taxon>Pseudomonadota</taxon>
        <taxon>Gammaproteobacteria</taxon>
        <taxon>Pseudomonadales</taxon>
        <taxon>Pseudomonadaceae</taxon>
        <taxon>Entomomonas</taxon>
    </lineage>
</organism>
<evidence type="ECO:0000313" key="2">
    <source>
        <dbReference type="Proteomes" id="UP000273143"/>
    </source>
</evidence>
<proteinExistence type="predicted"/>
<reference evidence="2" key="1">
    <citation type="submission" date="2018-06" db="EMBL/GenBank/DDBJ databases">
        <title>Complete genome of Pseudomonas insecticola strain QZS01.</title>
        <authorList>
            <person name="Wang J."/>
            <person name="Su Q."/>
        </authorList>
    </citation>
    <scope>NUCLEOTIDE SEQUENCE [LARGE SCALE GENOMIC DNA]</scope>
    <source>
        <strain evidence="2">QZS01</strain>
    </source>
</reference>